<evidence type="ECO:0000313" key="3">
    <source>
        <dbReference type="EMBL" id="CAA9240481.1"/>
    </source>
</evidence>
<keyword evidence="1" id="KW-0472">Membrane</keyword>
<reference evidence="3" key="1">
    <citation type="submission" date="2020-02" db="EMBL/GenBank/DDBJ databases">
        <authorList>
            <person name="Meier V. D."/>
        </authorList>
    </citation>
    <scope>NUCLEOTIDE SEQUENCE</scope>
    <source>
        <strain evidence="3">AVDCRST_MAG41</strain>
    </source>
</reference>
<name>A0A6J4I4S3_9ACTN</name>
<protein>
    <recommendedName>
        <fullName evidence="2">TadE-like domain-containing protein</fullName>
    </recommendedName>
</protein>
<organism evidence="3">
    <name type="scientific">uncultured Mycobacteriales bacterium</name>
    <dbReference type="NCBI Taxonomy" id="581187"/>
    <lineage>
        <taxon>Bacteria</taxon>
        <taxon>Bacillati</taxon>
        <taxon>Actinomycetota</taxon>
        <taxon>Actinomycetes</taxon>
        <taxon>Mycobacteriales</taxon>
        <taxon>environmental samples</taxon>
    </lineage>
</organism>
<evidence type="ECO:0000259" key="2">
    <source>
        <dbReference type="Pfam" id="PF07811"/>
    </source>
</evidence>
<dbReference type="AlphaFoldDB" id="A0A6J4I4S3"/>
<keyword evidence="1" id="KW-1133">Transmembrane helix</keyword>
<gene>
    <name evidence="3" type="ORF">AVDCRST_MAG41-1375</name>
</gene>
<dbReference type="InterPro" id="IPR012495">
    <property type="entry name" value="TadE-like_dom"/>
</dbReference>
<proteinExistence type="predicted"/>
<feature type="domain" description="TadE-like" evidence="2">
    <location>
        <begin position="17"/>
        <end position="58"/>
    </location>
</feature>
<dbReference type="Pfam" id="PF07811">
    <property type="entry name" value="TadE"/>
    <property type="match status" value="1"/>
</dbReference>
<accession>A0A6J4I4S3</accession>
<sequence length="159" mass="17158">MTGRLSRRRSAPPADRGSGSLEFAVLSVAFLLLVFLVVQAALYYHARNVVKAEAEGTARAVRAYPATAGQALRDRVPTQAQVRSLAETAARRQWQILDEGGNTTSAPRVDRAEVVGYDQVQITISADPIMIIPGLFGSRLTITQTAGGPFEIFKRSGDD</sequence>
<keyword evidence="1" id="KW-0812">Transmembrane</keyword>
<evidence type="ECO:0000256" key="1">
    <source>
        <dbReference type="SAM" id="Phobius"/>
    </source>
</evidence>
<feature type="transmembrane region" description="Helical" evidence="1">
    <location>
        <begin position="21"/>
        <end position="44"/>
    </location>
</feature>
<dbReference type="EMBL" id="CADCTP010000129">
    <property type="protein sequence ID" value="CAA9240481.1"/>
    <property type="molecule type" value="Genomic_DNA"/>
</dbReference>